<sequence>MIVFRSKRVLYIAVLAIFAVIMAGCGSASSSKAKLVQGKVNVVTSFYPLYEFTQEIGGEYVNAINLVPAGVEPHDWSPKSRDIKNMTQAQVFVYQGAGFEGWVKDFLGSLSSDSTLKVVEASKGASLIKTSDNKEEFDPHAWLSPLNAVKMANNIKTALISADPAHKDVFEQNYANYAAKLTDLDARYKKELGQTSKKEIAVSHQAFAYLCRDYGLTQLAIMGLSPDAEPTAQDLKKMNEYIKDHNLKYIFFEELVSDKLAKTLAKDAKVDTMVLNPLEGLTEAQVKAGENYISIMDKNLKNLVIALQ</sequence>
<dbReference type="Gene3D" id="3.40.50.1980">
    <property type="entry name" value="Nitrogenase molybdenum iron protein domain"/>
    <property type="match status" value="2"/>
</dbReference>
<dbReference type="Pfam" id="PF01297">
    <property type="entry name" value="ZnuA"/>
    <property type="match status" value="1"/>
</dbReference>
<proteinExistence type="inferred from homology"/>
<accession>A0ABX1ZGZ9</accession>
<evidence type="ECO:0000256" key="2">
    <source>
        <dbReference type="ARBA" id="ARBA00022448"/>
    </source>
</evidence>
<dbReference type="PRINTS" id="PR00691">
    <property type="entry name" value="ADHESINB"/>
</dbReference>
<keyword evidence="6" id="KW-1185">Reference proteome</keyword>
<dbReference type="InterPro" id="IPR006129">
    <property type="entry name" value="AdhesinB"/>
</dbReference>
<dbReference type="PROSITE" id="PS51257">
    <property type="entry name" value="PROKAR_LIPOPROTEIN"/>
    <property type="match status" value="1"/>
</dbReference>
<evidence type="ECO:0000256" key="1">
    <source>
        <dbReference type="ARBA" id="ARBA00011028"/>
    </source>
</evidence>
<dbReference type="PANTHER" id="PTHR42953:SF3">
    <property type="entry name" value="HIGH-AFFINITY ZINC UPTAKE SYSTEM PROTEIN ZNUA"/>
    <property type="match status" value="1"/>
</dbReference>
<dbReference type="Proteomes" id="UP000618579">
    <property type="component" value="Unassembled WGS sequence"/>
</dbReference>
<organism evidence="5 6">
    <name type="scientific">Paenibacillus planticolens</name>
    <dbReference type="NCBI Taxonomy" id="2654976"/>
    <lineage>
        <taxon>Bacteria</taxon>
        <taxon>Bacillati</taxon>
        <taxon>Bacillota</taxon>
        <taxon>Bacilli</taxon>
        <taxon>Bacillales</taxon>
        <taxon>Paenibacillaceae</taxon>
        <taxon>Paenibacillus</taxon>
    </lineage>
</organism>
<evidence type="ECO:0000256" key="4">
    <source>
        <dbReference type="RuleBase" id="RU003512"/>
    </source>
</evidence>
<dbReference type="EMBL" id="WHNZ01000012">
    <property type="protein sequence ID" value="NOU99371.1"/>
    <property type="molecule type" value="Genomic_DNA"/>
</dbReference>
<dbReference type="SUPFAM" id="SSF53807">
    <property type="entry name" value="Helical backbone' metal receptor"/>
    <property type="match status" value="1"/>
</dbReference>
<comment type="caution">
    <text evidence="5">The sequence shown here is derived from an EMBL/GenBank/DDBJ whole genome shotgun (WGS) entry which is preliminary data.</text>
</comment>
<dbReference type="CDD" id="cd01017">
    <property type="entry name" value="AdcA"/>
    <property type="match status" value="1"/>
</dbReference>
<evidence type="ECO:0000313" key="6">
    <source>
        <dbReference type="Proteomes" id="UP000618579"/>
    </source>
</evidence>
<dbReference type="InterPro" id="IPR050492">
    <property type="entry name" value="Bact_metal-bind_prot9"/>
</dbReference>
<protein>
    <submittedName>
        <fullName evidence="5">ABC transporter substrate-binding protein</fullName>
    </submittedName>
</protein>
<name>A0ABX1ZGZ9_9BACL</name>
<keyword evidence="2 4" id="KW-0813">Transport</keyword>
<comment type="similarity">
    <text evidence="1 4">Belongs to the bacterial solute-binding protein 9 family.</text>
</comment>
<reference evidence="5 6" key="1">
    <citation type="submission" date="2019-10" db="EMBL/GenBank/DDBJ databases">
        <title>Description of Paenibacillus pedi sp. nov.</title>
        <authorList>
            <person name="Carlier A."/>
            <person name="Qi S."/>
        </authorList>
    </citation>
    <scope>NUCLEOTIDE SEQUENCE [LARGE SCALE GENOMIC DNA]</scope>
    <source>
        <strain evidence="5 6">LMG 31457</strain>
    </source>
</reference>
<evidence type="ECO:0000313" key="5">
    <source>
        <dbReference type="EMBL" id="NOU99371.1"/>
    </source>
</evidence>
<dbReference type="InterPro" id="IPR006128">
    <property type="entry name" value="Lipoprotein_PsaA-like"/>
</dbReference>
<keyword evidence="3" id="KW-0732">Signal</keyword>
<dbReference type="PRINTS" id="PR00690">
    <property type="entry name" value="ADHESNFAMILY"/>
</dbReference>
<evidence type="ECO:0000256" key="3">
    <source>
        <dbReference type="ARBA" id="ARBA00022729"/>
    </source>
</evidence>
<gene>
    <name evidence="5" type="ORF">GC097_04935</name>
</gene>
<dbReference type="PANTHER" id="PTHR42953">
    <property type="entry name" value="HIGH-AFFINITY ZINC UPTAKE SYSTEM PROTEIN ZNUA-RELATED"/>
    <property type="match status" value="1"/>
</dbReference>
<dbReference type="InterPro" id="IPR006127">
    <property type="entry name" value="ZnuA-like"/>
</dbReference>